<evidence type="ECO:0000259" key="8">
    <source>
        <dbReference type="PROSITE" id="PS52019"/>
    </source>
</evidence>
<dbReference type="InterPro" id="IPR020841">
    <property type="entry name" value="PKS_Beta-ketoAc_synthase_dom"/>
</dbReference>
<dbReference type="InterPro" id="IPR050091">
    <property type="entry name" value="PKS_NRPS_Biosynth_Enz"/>
</dbReference>
<keyword evidence="1" id="KW-0596">Phosphopantetheine</keyword>
<feature type="domain" description="PKS/mFAS DH" evidence="8">
    <location>
        <begin position="895"/>
        <end position="1161"/>
    </location>
</feature>
<name>A0A1U9ZZN4_9ACTN</name>
<dbReference type="FunFam" id="3.40.47.10:FF:000019">
    <property type="entry name" value="Polyketide synthase type I"/>
    <property type="match status" value="1"/>
</dbReference>
<dbReference type="KEGG" id="noa:BKM31_19850"/>
<dbReference type="SUPFAM" id="SSF52151">
    <property type="entry name" value="FabD/lysophospholipase-like"/>
    <property type="match status" value="1"/>
</dbReference>
<dbReference type="CDD" id="cd05274">
    <property type="entry name" value="KR_FAS_SDR_x"/>
    <property type="match status" value="1"/>
</dbReference>
<dbReference type="PROSITE" id="PS50075">
    <property type="entry name" value="CARRIER"/>
    <property type="match status" value="1"/>
</dbReference>
<dbReference type="InterPro" id="IPR036736">
    <property type="entry name" value="ACP-like_sf"/>
</dbReference>
<dbReference type="Gene3D" id="3.30.70.3290">
    <property type="match status" value="1"/>
</dbReference>
<dbReference type="Proteomes" id="UP000190797">
    <property type="component" value="Chromosome"/>
</dbReference>
<feature type="active site" description="Proton acceptor; for dehydratase activity" evidence="4">
    <location>
        <position position="928"/>
    </location>
</feature>
<evidence type="ECO:0000256" key="4">
    <source>
        <dbReference type="PROSITE-ProRule" id="PRU01363"/>
    </source>
</evidence>
<dbReference type="InterPro" id="IPR013968">
    <property type="entry name" value="PKS_KR"/>
</dbReference>
<feature type="domain" description="Carrier" evidence="6">
    <location>
        <begin position="1643"/>
        <end position="1720"/>
    </location>
</feature>
<keyword evidence="2" id="KW-0597">Phosphoprotein</keyword>
<dbReference type="GO" id="GO:0006633">
    <property type="term" value="P:fatty acid biosynthetic process"/>
    <property type="evidence" value="ECO:0007669"/>
    <property type="project" value="InterPro"/>
</dbReference>
<dbReference type="PANTHER" id="PTHR43775">
    <property type="entry name" value="FATTY ACID SYNTHASE"/>
    <property type="match status" value="1"/>
</dbReference>
<evidence type="ECO:0000313" key="10">
    <source>
        <dbReference type="Proteomes" id="UP000190797"/>
    </source>
</evidence>
<dbReference type="Pfam" id="PF16197">
    <property type="entry name" value="KAsynt_C_assoc"/>
    <property type="match status" value="1"/>
</dbReference>
<dbReference type="Pfam" id="PF00698">
    <property type="entry name" value="Acyl_transf_1"/>
    <property type="match status" value="1"/>
</dbReference>
<dbReference type="InterPro" id="IPR014043">
    <property type="entry name" value="Acyl_transferase_dom"/>
</dbReference>
<dbReference type="SMART" id="SM00826">
    <property type="entry name" value="PKS_DH"/>
    <property type="match status" value="1"/>
</dbReference>
<dbReference type="SMART" id="SM00823">
    <property type="entry name" value="PKS_PP"/>
    <property type="match status" value="1"/>
</dbReference>
<dbReference type="SMART" id="SM00822">
    <property type="entry name" value="PKS_KR"/>
    <property type="match status" value="1"/>
</dbReference>
<evidence type="ECO:0000256" key="2">
    <source>
        <dbReference type="ARBA" id="ARBA00022553"/>
    </source>
</evidence>
<dbReference type="Pfam" id="PF00109">
    <property type="entry name" value="ketoacyl-synt"/>
    <property type="match status" value="1"/>
</dbReference>
<dbReference type="GO" id="GO:0005886">
    <property type="term" value="C:plasma membrane"/>
    <property type="evidence" value="ECO:0007669"/>
    <property type="project" value="TreeGrafter"/>
</dbReference>
<dbReference type="SMART" id="SM00827">
    <property type="entry name" value="PKS_AT"/>
    <property type="match status" value="1"/>
</dbReference>
<evidence type="ECO:0000259" key="7">
    <source>
        <dbReference type="PROSITE" id="PS52004"/>
    </source>
</evidence>
<dbReference type="InterPro" id="IPR020807">
    <property type="entry name" value="PKS_DH"/>
</dbReference>
<dbReference type="InterPro" id="IPR016036">
    <property type="entry name" value="Malonyl_transacylase_ACP-bd"/>
</dbReference>
<dbReference type="Gene3D" id="3.40.50.720">
    <property type="entry name" value="NAD(P)-binding Rossmann-like Domain"/>
    <property type="match status" value="1"/>
</dbReference>
<dbReference type="SUPFAM" id="SSF47336">
    <property type="entry name" value="ACP-like"/>
    <property type="match status" value="1"/>
</dbReference>
<dbReference type="EMBL" id="CP017717">
    <property type="protein sequence ID" value="AQZ63416.1"/>
    <property type="molecule type" value="Genomic_DNA"/>
</dbReference>
<evidence type="ECO:0000259" key="6">
    <source>
        <dbReference type="PROSITE" id="PS50075"/>
    </source>
</evidence>
<dbReference type="InterPro" id="IPR032821">
    <property type="entry name" value="PKS_assoc"/>
</dbReference>
<evidence type="ECO:0000256" key="5">
    <source>
        <dbReference type="SAM" id="MobiDB-lite"/>
    </source>
</evidence>
<dbReference type="InterPro" id="IPR006162">
    <property type="entry name" value="Ppantetheine_attach_site"/>
</dbReference>
<dbReference type="InterPro" id="IPR016039">
    <property type="entry name" value="Thiolase-like"/>
</dbReference>
<dbReference type="InterPro" id="IPR014030">
    <property type="entry name" value="Ketoacyl_synth_N"/>
</dbReference>
<feature type="domain" description="Ketosynthase family 3 (KS3)" evidence="7">
    <location>
        <begin position="12"/>
        <end position="435"/>
    </location>
</feature>
<dbReference type="Gene3D" id="3.10.129.110">
    <property type="entry name" value="Polyketide synthase dehydratase"/>
    <property type="match status" value="1"/>
</dbReference>
<dbReference type="InterPro" id="IPR020806">
    <property type="entry name" value="PKS_PP-bd"/>
</dbReference>
<dbReference type="InterPro" id="IPR049900">
    <property type="entry name" value="PKS_mFAS_DH"/>
</dbReference>
<dbReference type="SMART" id="SM00825">
    <property type="entry name" value="PKS_KS"/>
    <property type="match status" value="1"/>
</dbReference>
<dbReference type="SUPFAM" id="SSF51735">
    <property type="entry name" value="NAD(P)-binding Rossmann-fold domains"/>
    <property type="match status" value="2"/>
</dbReference>
<dbReference type="SUPFAM" id="SSF53901">
    <property type="entry name" value="Thiolase-like"/>
    <property type="match status" value="1"/>
</dbReference>
<dbReference type="Gene3D" id="3.40.47.10">
    <property type="match status" value="1"/>
</dbReference>
<dbReference type="PROSITE" id="PS52004">
    <property type="entry name" value="KS3_2"/>
    <property type="match status" value="1"/>
</dbReference>
<dbReference type="InterPro" id="IPR018201">
    <property type="entry name" value="Ketoacyl_synth_AS"/>
</dbReference>
<organism evidence="9 10">
    <name type="scientific">[Actinomadura] parvosata subsp. kistnae</name>
    <dbReference type="NCBI Taxonomy" id="1909395"/>
    <lineage>
        <taxon>Bacteria</taxon>
        <taxon>Bacillati</taxon>
        <taxon>Actinomycetota</taxon>
        <taxon>Actinomycetes</taxon>
        <taxon>Streptosporangiales</taxon>
        <taxon>Streptosporangiaceae</taxon>
        <taxon>Nonomuraea</taxon>
    </lineage>
</organism>
<evidence type="ECO:0000313" key="9">
    <source>
        <dbReference type="EMBL" id="AQZ63416.1"/>
    </source>
</evidence>
<keyword evidence="3" id="KW-0808">Transferase</keyword>
<dbReference type="GO" id="GO:0004312">
    <property type="term" value="F:fatty acid synthase activity"/>
    <property type="evidence" value="ECO:0007669"/>
    <property type="project" value="TreeGrafter"/>
</dbReference>
<dbReference type="STRING" id="1909395.BKM31_19850"/>
<dbReference type="InterPro" id="IPR014031">
    <property type="entry name" value="Ketoacyl_synth_C"/>
</dbReference>
<proteinExistence type="predicted"/>
<dbReference type="InterPro" id="IPR001227">
    <property type="entry name" value="Ac_transferase_dom_sf"/>
</dbReference>
<dbReference type="GO" id="GO:0004315">
    <property type="term" value="F:3-oxoacyl-[acyl-carrier-protein] synthase activity"/>
    <property type="evidence" value="ECO:0007669"/>
    <property type="project" value="InterPro"/>
</dbReference>
<keyword evidence="10" id="KW-1185">Reference proteome</keyword>
<dbReference type="Pfam" id="PF00550">
    <property type="entry name" value="PP-binding"/>
    <property type="match status" value="1"/>
</dbReference>
<dbReference type="PROSITE" id="PS00012">
    <property type="entry name" value="PHOSPHOPANTETHEINE"/>
    <property type="match status" value="1"/>
</dbReference>
<dbReference type="SUPFAM" id="SSF55048">
    <property type="entry name" value="Probable ACP-binding domain of malonyl-CoA ACP transacylase"/>
    <property type="match status" value="1"/>
</dbReference>
<dbReference type="InterPro" id="IPR042104">
    <property type="entry name" value="PKS_dehydratase_sf"/>
</dbReference>
<dbReference type="Pfam" id="PF08659">
    <property type="entry name" value="KR"/>
    <property type="match status" value="1"/>
</dbReference>
<feature type="active site" description="Proton donor; for dehydratase activity" evidence="4">
    <location>
        <position position="1085"/>
    </location>
</feature>
<gene>
    <name evidence="9" type="ORF">BKM31_19850</name>
</gene>
<dbReference type="GO" id="GO:0005737">
    <property type="term" value="C:cytoplasm"/>
    <property type="evidence" value="ECO:0007669"/>
    <property type="project" value="TreeGrafter"/>
</dbReference>
<feature type="region of interest" description="N-terminal hotdog fold" evidence="4">
    <location>
        <begin position="895"/>
        <end position="1015"/>
    </location>
</feature>
<sequence>MSRTPTSADHPVEAIAIIGMAFRAGGDIRSPAALWEFTEQDGDACGDLPPGRWDPYRRAGPRQAAVLRRTTSRASFMSDVAGFDAAFFGISASEARQLDPQQRIMLEVAWEALEHAGIPPRSLEGTRTGVYAGVGSDDYGRRLLEDLPGIDAWTGIGASPCAVANRISYTLDLRGPSLSVDTACSSSLVALHQACQALRLGEIPLALAGGVLVMSGPGLTVVLDAAGAISPDGRSKPFDAAADGYGRGEGCGVVVLKRLRDARRDGDRVLAVIRGSAVGQDGRTEGIMAPSSAAQADVMRRAYAQAGIAPQDVHYVEAHGTGTRLGDPVEIAALAEVVGAGRTDRPPCLIGSVKANIGHLEAAAGIAGLIRTVESMRRKTLPALPMTTGPAAFLQERSSGLRLVTETIPWPEGPRRAGVSSYGYGGTVAHAVLEEAPGSEAPAPPDAGDRGTPRLFPVSGASAAAVRELAGRLADAAPRSALRDVGHTLALRRQHLPYRIAVVAADHAELTTALRAAARPDSRPARAPDTARDAVWVYSGHGSQWAGMCQELLAAEPAFAAALDAFADVYEQEMRFSPIEALREGGLGGTERVQALIFAVQVGLTAVWRARGLRPAAVIGHSVGEIAAAVTAGAITVREGARLVCRRSALVARVAGRGAMAQVDLPFDEAARRIATLGGAVSAAIDSSPHTCVVAGDARAIDELCRAWTAEGVAVRRVDSDVAFHSEQMEPLCPRLVEAAGFLRPSPARIPLYSTALADPRSGTSRDGAYWAANLREPVRLRAAVQAAAHDGHTLFLEISPHPVVAHSIEETLTGTQAGSAACVAHTLRRAKPERVTLLDNLGRLYAHGAAVDWPALHPGGRLTDLPTTCWQHVPYWVDGSPAGAAAGGHDPDRHTLLGAGQEVGTSPPMRLWATHLDFDSRPYPLSHPVLGVEIVPAAVLLTTFFTAALPDTGDPSSPVGLRDVRLRVPVSADTARDVQVVRQDGVIRLASRAHGTSGWLTHATAQVASGSPLEADGGGDPATEPAEPLDPGHVRERLAELGVAAMGFPWSFAWIRRRPGSLEGLVAAAPEQSPVPASWASVLDAATSMASTIFPGPAALRMPAAIDEAVLRGPAPGRARILVRLTGPDTVDVSIRGDDGACSARLSGLRFGLLDPATVEAEPAGALLHQPVWRPVEPDASAPPPVGQVVLVGGGQTLRALLAEELGTRLHLVDDPGRLPSAPPPTVLFAAPEGAGAEGAEAAVLGMLQVLRRMTAGRLWCLTTGVRDATDASSLGQAPLWGLARIAAEERPGIWGGLVDLPARPAAADVAALTGLLDTSHDRDVQSVRQGVVETLRLTTAGAGDARSGERLRCHADGVYLITGGLGALGLEVAAHLAARGARRLVLLGRTGLPPRTAWPTVADPALRRRVDAVRSLEAQGVTVRVVAADVADHATLERLLDPEALGMPPVRGVVHAAGTVVNRRLSELTDDDVRATLHAKVAGALALHALYPPGGLDFFVLFSSAGHLFRLPGQGAYAAANAFLDALAVHRRAVAPEDTSVSLAWTSWRGLGMSMSSDVIDAELAARGVGDITAHQALRAWDGAVQAPAPHLAVFRLTGQGGDGSRPPLLRGLNAPARPGRTAAGAPDAAAARLLALPGDQLRAAVYDEVRAAVAGVLGTQADAIDGERALPDLGIDSLLAVRLRAALEERTDVALPANVLWNRPTSAQIATHLTDLLSGRRCRQPTTTGATA</sequence>
<dbReference type="Pfam" id="PF02801">
    <property type="entry name" value="Ketoacyl-synt_C"/>
    <property type="match status" value="1"/>
</dbReference>
<dbReference type="PANTHER" id="PTHR43775:SF37">
    <property type="entry name" value="SI:DKEY-61P9.11"/>
    <property type="match status" value="1"/>
</dbReference>
<dbReference type="OrthoDB" id="4537517at2"/>
<dbReference type="PROSITE" id="PS52019">
    <property type="entry name" value="PKS_MFAS_DH"/>
    <property type="match status" value="1"/>
</dbReference>
<dbReference type="GO" id="GO:0071770">
    <property type="term" value="P:DIM/DIP cell wall layer assembly"/>
    <property type="evidence" value="ECO:0007669"/>
    <property type="project" value="TreeGrafter"/>
</dbReference>
<feature type="region of interest" description="Disordered" evidence="5">
    <location>
        <begin position="1011"/>
        <end position="1030"/>
    </location>
</feature>
<dbReference type="InterPro" id="IPR016035">
    <property type="entry name" value="Acyl_Trfase/lysoPLipase"/>
</dbReference>
<dbReference type="InterPro" id="IPR057326">
    <property type="entry name" value="KR_dom"/>
</dbReference>
<dbReference type="GO" id="GO:0031177">
    <property type="term" value="F:phosphopantetheine binding"/>
    <property type="evidence" value="ECO:0007669"/>
    <property type="project" value="InterPro"/>
</dbReference>
<reference evidence="10" key="1">
    <citation type="journal article" date="2017" name="Med. Chem. Commun.">
        <title>Nonomuraea sp. ATCC 55076 harbours the largest actinomycete chromosome to date and the kistamicin biosynthetic gene cluster.</title>
        <authorList>
            <person name="Nazari B."/>
            <person name="Forneris C.C."/>
            <person name="Gibson M.I."/>
            <person name="Moon K."/>
            <person name="Schramma K.R."/>
            <person name="Seyedsayamdost M.R."/>
        </authorList>
    </citation>
    <scope>NUCLEOTIDE SEQUENCE [LARGE SCALE GENOMIC DNA]</scope>
    <source>
        <strain evidence="10">ATCC 55076</strain>
    </source>
</reference>
<dbReference type="Gene3D" id="1.10.1200.10">
    <property type="entry name" value="ACP-like"/>
    <property type="match status" value="1"/>
</dbReference>
<dbReference type="PROSITE" id="PS00606">
    <property type="entry name" value="KS3_1"/>
    <property type="match status" value="1"/>
</dbReference>
<dbReference type="Gene3D" id="3.40.366.10">
    <property type="entry name" value="Malonyl-Coenzyme A Acyl Carrier Protein, domain 2"/>
    <property type="match status" value="1"/>
</dbReference>
<dbReference type="InterPro" id="IPR036291">
    <property type="entry name" value="NAD(P)-bd_dom_sf"/>
</dbReference>
<protein>
    <submittedName>
        <fullName evidence="9">Uncharacterized protein</fullName>
    </submittedName>
</protein>
<dbReference type="CDD" id="cd00833">
    <property type="entry name" value="PKS"/>
    <property type="match status" value="1"/>
</dbReference>
<accession>A0A1U9ZZN4</accession>
<evidence type="ECO:0000256" key="3">
    <source>
        <dbReference type="ARBA" id="ARBA00022679"/>
    </source>
</evidence>
<feature type="region of interest" description="C-terminal hotdog fold" evidence="4">
    <location>
        <begin position="1027"/>
        <end position="1161"/>
    </location>
</feature>
<dbReference type="InterPro" id="IPR009081">
    <property type="entry name" value="PP-bd_ACP"/>
</dbReference>
<evidence type="ECO:0000256" key="1">
    <source>
        <dbReference type="ARBA" id="ARBA00022450"/>
    </source>
</evidence>